<dbReference type="EMBL" id="CAXITT010000176">
    <property type="protein sequence ID" value="CAL1534587.1"/>
    <property type="molecule type" value="Genomic_DNA"/>
</dbReference>
<dbReference type="InterPro" id="IPR036465">
    <property type="entry name" value="vWFA_dom_sf"/>
</dbReference>
<dbReference type="SUPFAM" id="SSF53300">
    <property type="entry name" value="vWA-like"/>
    <property type="match status" value="1"/>
</dbReference>
<feature type="domain" description="VWFA" evidence="1">
    <location>
        <begin position="10"/>
        <end position="148"/>
    </location>
</feature>
<dbReference type="PROSITE" id="PS50234">
    <property type="entry name" value="VWFA"/>
    <property type="match status" value="1"/>
</dbReference>
<sequence length="148" mass="16462">MTGPCKQAADIIFVVDTSSSIWPVHFNKHVKTFLKDVIASFNIGPGPLDTRVGILLFSTREYLEFHLNTYEVLNDTLKAVDAIRFRGGDTYTNKALEYAARTMLTSEHGAREGVAKLLVVLTDGRSANKKKTEDAAKALKARGRYRDN</sequence>
<dbReference type="PANTHER" id="PTHR24020:SF20">
    <property type="entry name" value="PH DOMAIN-CONTAINING PROTEIN"/>
    <property type="match status" value="1"/>
</dbReference>
<proteinExistence type="predicted"/>
<dbReference type="PANTHER" id="PTHR24020">
    <property type="entry name" value="COLLAGEN ALPHA"/>
    <property type="match status" value="1"/>
</dbReference>
<accession>A0AAV2HMC3</accession>
<organism evidence="2 3">
    <name type="scientific">Lymnaea stagnalis</name>
    <name type="common">Great pond snail</name>
    <name type="synonym">Helix stagnalis</name>
    <dbReference type="NCBI Taxonomy" id="6523"/>
    <lineage>
        <taxon>Eukaryota</taxon>
        <taxon>Metazoa</taxon>
        <taxon>Spiralia</taxon>
        <taxon>Lophotrochozoa</taxon>
        <taxon>Mollusca</taxon>
        <taxon>Gastropoda</taxon>
        <taxon>Heterobranchia</taxon>
        <taxon>Euthyneura</taxon>
        <taxon>Panpulmonata</taxon>
        <taxon>Hygrophila</taxon>
        <taxon>Lymnaeoidea</taxon>
        <taxon>Lymnaeidae</taxon>
        <taxon>Lymnaea</taxon>
    </lineage>
</organism>
<evidence type="ECO:0000259" key="1">
    <source>
        <dbReference type="PROSITE" id="PS50234"/>
    </source>
</evidence>
<dbReference type="AlphaFoldDB" id="A0AAV2HMC3"/>
<name>A0AAV2HMC3_LYMST</name>
<dbReference type="PRINTS" id="PR00453">
    <property type="entry name" value="VWFADOMAIN"/>
</dbReference>
<dbReference type="Gene3D" id="3.40.50.410">
    <property type="entry name" value="von Willebrand factor, type A domain"/>
    <property type="match status" value="1"/>
</dbReference>
<dbReference type="SMART" id="SM00327">
    <property type="entry name" value="VWA"/>
    <property type="match status" value="1"/>
</dbReference>
<evidence type="ECO:0000313" key="3">
    <source>
        <dbReference type="Proteomes" id="UP001497497"/>
    </source>
</evidence>
<comment type="caution">
    <text evidence="2">The sequence shown here is derived from an EMBL/GenBank/DDBJ whole genome shotgun (WGS) entry which is preliminary data.</text>
</comment>
<keyword evidence="3" id="KW-1185">Reference proteome</keyword>
<evidence type="ECO:0000313" key="2">
    <source>
        <dbReference type="EMBL" id="CAL1534587.1"/>
    </source>
</evidence>
<reference evidence="2 3" key="1">
    <citation type="submission" date="2024-04" db="EMBL/GenBank/DDBJ databases">
        <authorList>
            <consortium name="Genoscope - CEA"/>
            <person name="William W."/>
        </authorList>
    </citation>
    <scope>NUCLEOTIDE SEQUENCE [LARGE SCALE GENOMIC DNA]</scope>
</reference>
<dbReference type="InterPro" id="IPR050525">
    <property type="entry name" value="ECM_Assembly_Org"/>
</dbReference>
<dbReference type="Proteomes" id="UP001497497">
    <property type="component" value="Unassembled WGS sequence"/>
</dbReference>
<dbReference type="InterPro" id="IPR002035">
    <property type="entry name" value="VWF_A"/>
</dbReference>
<protein>
    <recommendedName>
        <fullName evidence="1">VWFA domain-containing protein</fullName>
    </recommendedName>
</protein>
<dbReference type="Pfam" id="PF00092">
    <property type="entry name" value="VWA"/>
    <property type="match status" value="1"/>
</dbReference>
<gene>
    <name evidence="2" type="ORF">GSLYS_00008547001</name>
</gene>